<feature type="active site" evidence="12 13">
    <location>
        <position position="184"/>
    </location>
</feature>
<proteinExistence type="inferred from homology"/>
<evidence type="ECO:0000256" key="5">
    <source>
        <dbReference type="ARBA" id="ARBA00022605"/>
    </source>
</evidence>
<evidence type="ECO:0000259" key="14">
    <source>
        <dbReference type="Pfam" id="PF00117"/>
    </source>
</evidence>
<dbReference type="Proteomes" id="UP000262583">
    <property type="component" value="Chromosome"/>
</dbReference>
<dbReference type="HAMAP" id="MF_00278">
    <property type="entry name" value="HisH"/>
    <property type="match status" value="1"/>
</dbReference>
<evidence type="ECO:0000256" key="8">
    <source>
        <dbReference type="ARBA" id="ARBA00023102"/>
    </source>
</evidence>
<dbReference type="Pfam" id="PF00117">
    <property type="entry name" value="GATase"/>
    <property type="match status" value="1"/>
</dbReference>
<dbReference type="GO" id="GO:0000107">
    <property type="term" value="F:imidazoleglycerol-phosphate synthase activity"/>
    <property type="evidence" value="ECO:0007669"/>
    <property type="project" value="UniProtKB-UniRule"/>
</dbReference>
<dbReference type="GO" id="GO:0005737">
    <property type="term" value="C:cytoplasm"/>
    <property type="evidence" value="ECO:0007669"/>
    <property type="project" value="UniProtKB-SubCell"/>
</dbReference>
<comment type="function">
    <text evidence="12">IGPS catalyzes the conversion of PRFAR and glutamine to IGP, AICAR and glutamate. The HisH subunit catalyzes the hydrolysis of glutamine to glutamate and ammonia as part of the synthesis of IGP and AICAR. The resulting ammonia molecule is channeled to the active site of HisF.</text>
</comment>
<evidence type="ECO:0000256" key="2">
    <source>
        <dbReference type="ARBA" id="ARBA00005091"/>
    </source>
</evidence>
<accession>A0A2Z4Y5L4</accession>
<dbReference type="KEGG" id="schv:BRCON_1026"/>
<dbReference type="GO" id="GO:0016829">
    <property type="term" value="F:lyase activity"/>
    <property type="evidence" value="ECO:0007669"/>
    <property type="project" value="UniProtKB-KW"/>
</dbReference>
<keyword evidence="4 12" id="KW-0963">Cytoplasm</keyword>
<feature type="active site" evidence="12 13">
    <location>
        <position position="182"/>
    </location>
</feature>
<evidence type="ECO:0000256" key="4">
    <source>
        <dbReference type="ARBA" id="ARBA00022490"/>
    </source>
</evidence>
<keyword evidence="9 12" id="KW-0456">Lyase</keyword>
<keyword evidence="8 12" id="KW-0368">Histidine biosynthesis</keyword>
<dbReference type="GO" id="GO:0000105">
    <property type="term" value="P:L-histidine biosynthetic process"/>
    <property type="evidence" value="ECO:0007669"/>
    <property type="project" value="UniProtKB-UniRule"/>
</dbReference>
<dbReference type="GO" id="GO:0004359">
    <property type="term" value="F:glutaminase activity"/>
    <property type="evidence" value="ECO:0007669"/>
    <property type="project" value="UniProtKB-EC"/>
</dbReference>
<dbReference type="AlphaFoldDB" id="A0A2Z4Y5L4"/>
<evidence type="ECO:0000256" key="13">
    <source>
        <dbReference type="PIRSR" id="PIRSR000495-1"/>
    </source>
</evidence>
<comment type="pathway">
    <text evidence="2 12">Amino-acid biosynthesis; L-histidine biosynthesis; L-histidine from 5-phospho-alpha-D-ribose 1-diphosphate: step 5/9.</text>
</comment>
<dbReference type="NCBIfam" id="TIGR01855">
    <property type="entry name" value="IMP_synth_hisH"/>
    <property type="match status" value="1"/>
</dbReference>
<protein>
    <recommendedName>
        <fullName evidence="12">Imidazole glycerol phosphate synthase subunit HisH</fullName>
        <ecNumber evidence="12">4.3.2.10</ecNumber>
    </recommendedName>
    <alternativeName>
        <fullName evidence="12">IGP synthase glutaminase subunit</fullName>
        <ecNumber evidence="12">3.5.1.2</ecNumber>
    </alternativeName>
    <alternativeName>
        <fullName evidence="12">IGP synthase subunit HisH</fullName>
    </alternativeName>
    <alternativeName>
        <fullName evidence="12">ImGP synthase subunit HisH</fullName>
        <shortName evidence="12">IGPS subunit HisH</shortName>
    </alternativeName>
</protein>
<dbReference type="SUPFAM" id="SSF52317">
    <property type="entry name" value="Class I glutamine amidotransferase-like"/>
    <property type="match status" value="1"/>
</dbReference>
<dbReference type="PROSITE" id="PS51273">
    <property type="entry name" value="GATASE_TYPE_1"/>
    <property type="match status" value="1"/>
</dbReference>
<keyword evidence="5 12" id="KW-0028">Amino-acid biosynthesis</keyword>
<dbReference type="FunFam" id="3.40.50.880:FF:000009">
    <property type="entry name" value="Imidazole glycerol phosphate synthase subunit HisH"/>
    <property type="match status" value="1"/>
</dbReference>
<dbReference type="EC" id="3.5.1.2" evidence="12"/>
<feature type="domain" description="Glutamine amidotransferase" evidence="14">
    <location>
        <begin position="4"/>
        <end position="198"/>
    </location>
</feature>
<keyword evidence="15" id="KW-0808">Transferase</keyword>
<reference evidence="15 16" key="1">
    <citation type="submission" date="2018-05" db="EMBL/GenBank/DDBJ databases">
        <title>A metagenomic window into the 2 km-deep terrestrial subsurface aquifer revealed taxonomically and functionally diverse microbial community comprising novel uncultured bacterial lineages.</title>
        <authorList>
            <person name="Kadnikov V.V."/>
            <person name="Mardanov A.V."/>
            <person name="Beletsky A.V."/>
            <person name="Banks D."/>
            <person name="Pimenov N.V."/>
            <person name="Frank Y.A."/>
            <person name="Karnachuk O.V."/>
            <person name="Ravin N.V."/>
        </authorList>
    </citation>
    <scope>NUCLEOTIDE SEQUENCE [LARGE SCALE GENOMIC DNA]</scope>
    <source>
        <strain evidence="15">BY</strain>
    </source>
</reference>
<evidence type="ECO:0000313" key="16">
    <source>
        <dbReference type="Proteomes" id="UP000262583"/>
    </source>
</evidence>
<feature type="active site" description="Nucleophile" evidence="12 13">
    <location>
        <position position="79"/>
    </location>
</feature>
<dbReference type="InterPro" id="IPR017926">
    <property type="entry name" value="GATASE"/>
</dbReference>
<gene>
    <name evidence="12" type="primary">hisH</name>
    <name evidence="15" type="ORF">BRCON_1026</name>
</gene>
<comment type="subcellular location">
    <subcellularLocation>
        <location evidence="1 12">Cytoplasm</location>
    </subcellularLocation>
</comment>
<evidence type="ECO:0000256" key="11">
    <source>
        <dbReference type="ARBA" id="ARBA00049534"/>
    </source>
</evidence>
<dbReference type="Gene3D" id="3.40.50.880">
    <property type="match status" value="1"/>
</dbReference>
<comment type="catalytic activity">
    <reaction evidence="11 12">
        <text>L-glutamine + H2O = L-glutamate + NH4(+)</text>
        <dbReference type="Rhea" id="RHEA:15889"/>
        <dbReference type="ChEBI" id="CHEBI:15377"/>
        <dbReference type="ChEBI" id="CHEBI:28938"/>
        <dbReference type="ChEBI" id="CHEBI:29985"/>
        <dbReference type="ChEBI" id="CHEBI:58359"/>
        <dbReference type="EC" id="3.5.1.2"/>
    </reaction>
</comment>
<dbReference type="CDD" id="cd01748">
    <property type="entry name" value="GATase1_IGP_Synthase"/>
    <property type="match status" value="1"/>
</dbReference>
<dbReference type="PANTHER" id="PTHR42701:SF1">
    <property type="entry name" value="IMIDAZOLE GLYCEROL PHOSPHATE SYNTHASE SUBUNIT HISH"/>
    <property type="match status" value="1"/>
</dbReference>
<comment type="catalytic activity">
    <reaction evidence="10 12">
        <text>5-[(5-phospho-1-deoxy-D-ribulos-1-ylimino)methylamino]-1-(5-phospho-beta-D-ribosyl)imidazole-4-carboxamide + L-glutamine = D-erythro-1-(imidazol-4-yl)glycerol 3-phosphate + 5-amino-1-(5-phospho-beta-D-ribosyl)imidazole-4-carboxamide + L-glutamate + H(+)</text>
        <dbReference type="Rhea" id="RHEA:24793"/>
        <dbReference type="ChEBI" id="CHEBI:15378"/>
        <dbReference type="ChEBI" id="CHEBI:29985"/>
        <dbReference type="ChEBI" id="CHEBI:58278"/>
        <dbReference type="ChEBI" id="CHEBI:58359"/>
        <dbReference type="ChEBI" id="CHEBI:58475"/>
        <dbReference type="ChEBI" id="CHEBI:58525"/>
        <dbReference type="EC" id="4.3.2.10"/>
    </reaction>
</comment>
<evidence type="ECO:0000256" key="3">
    <source>
        <dbReference type="ARBA" id="ARBA00011152"/>
    </source>
</evidence>
<organism evidence="15 16">
    <name type="scientific">Sumerlaea chitinivorans</name>
    <dbReference type="NCBI Taxonomy" id="2250252"/>
    <lineage>
        <taxon>Bacteria</taxon>
        <taxon>Candidatus Sumerlaeota</taxon>
        <taxon>Candidatus Sumerlaeia</taxon>
        <taxon>Candidatus Sumerlaeales</taxon>
        <taxon>Candidatus Sumerlaeaceae</taxon>
        <taxon>Candidatus Sumerlaea</taxon>
    </lineage>
</organism>
<dbReference type="EC" id="4.3.2.10" evidence="12"/>
<dbReference type="PIRSF" id="PIRSF000495">
    <property type="entry name" value="Amidotransf_hisH"/>
    <property type="match status" value="1"/>
</dbReference>
<evidence type="ECO:0000256" key="1">
    <source>
        <dbReference type="ARBA" id="ARBA00004496"/>
    </source>
</evidence>
<evidence type="ECO:0000256" key="10">
    <source>
        <dbReference type="ARBA" id="ARBA00047838"/>
    </source>
</evidence>
<name>A0A2Z4Y5L4_SUMC1</name>
<dbReference type="InterPro" id="IPR010139">
    <property type="entry name" value="Imidazole-glycPsynth_HisH"/>
</dbReference>
<evidence type="ECO:0000256" key="6">
    <source>
        <dbReference type="ARBA" id="ARBA00022801"/>
    </source>
</evidence>
<keyword evidence="6 12" id="KW-0378">Hydrolase</keyword>
<comment type="subunit">
    <text evidence="3 12">Heterodimer of HisH and HisF.</text>
</comment>
<evidence type="ECO:0000256" key="9">
    <source>
        <dbReference type="ARBA" id="ARBA00023239"/>
    </source>
</evidence>
<sequence length="206" mass="22574">MISIVDYGMGNLRSVAKAFEKIGAKVELIETLDDVRRAHTLVVPGVGAFGDAMAGLEQRKLTGAIREHVEAGKPLLGICLGLQILFERSEESPSVPGLGILRGDVRRFVSADLKIPQMGWNKIEVNPQSRLLRGLGDNPYVYFVHSYYVAPIDQEVIAATTEYGIQFVSAIERGNLFGVQFHPEKSQQIGLQILRNFATLVGEIPG</sequence>
<evidence type="ECO:0000313" key="15">
    <source>
        <dbReference type="EMBL" id="AXA35803.1"/>
    </source>
</evidence>
<dbReference type="EMBL" id="CP030759">
    <property type="protein sequence ID" value="AXA35803.1"/>
    <property type="molecule type" value="Genomic_DNA"/>
</dbReference>
<dbReference type="PANTHER" id="PTHR42701">
    <property type="entry name" value="IMIDAZOLE GLYCEROL PHOSPHATE SYNTHASE SUBUNIT HISH"/>
    <property type="match status" value="1"/>
</dbReference>
<evidence type="ECO:0000256" key="12">
    <source>
        <dbReference type="HAMAP-Rule" id="MF_00278"/>
    </source>
</evidence>
<dbReference type="UniPathway" id="UPA00031">
    <property type="reaction ID" value="UER00010"/>
</dbReference>
<evidence type="ECO:0000256" key="7">
    <source>
        <dbReference type="ARBA" id="ARBA00022962"/>
    </source>
</evidence>
<keyword evidence="7 12" id="KW-0315">Glutamine amidotransferase</keyword>
<dbReference type="InterPro" id="IPR029062">
    <property type="entry name" value="Class_I_gatase-like"/>
</dbReference>